<dbReference type="GO" id="GO:0009097">
    <property type="term" value="P:isoleucine biosynthetic process"/>
    <property type="evidence" value="ECO:0007669"/>
    <property type="project" value="UniProtKB-UniPathway"/>
</dbReference>
<dbReference type="PIRSF" id="PIRSF006468">
    <property type="entry name" value="BCAT1"/>
    <property type="match status" value="1"/>
</dbReference>
<evidence type="ECO:0000256" key="3">
    <source>
        <dbReference type="ARBA" id="ARBA00004824"/>
    </source>
</evidence>
<dbReference type="Pfam" id="PF01063">
    <property type="entry name" value="Aminotran_4"/>
    <property type="match status" value="1"/>
</dbReference>
<dbReference type="UniPathway" id="UPA00047">
    <property type="reaction ID" value="UER00058"/>
</dbReference>
<comment type="catalytic activity">
    <reaction evidence="15">
        <text>L-leucine + 2-oxoglutarate = 4-methyl-2-oxopentanoate + L-glutamate</text>
        <dbReference type="Rhea" id="RHEA:18321"/>
        <dbReference type="ChEBI" id="CHEBI:16810"/>
        <dbReference type="ChEBI" id="CHEBI:17865"/>
        <dbReference type="ChEBI" id="CHEBI:29985"/>
        <dbReference type="ChEBI" id="CHEBI:57427"/>
        <dbReference type="EC" id="2.6.1.42"/>
    </reaction>
</comment>
<organism evidence="17 18">
    <name type="scientific">Cyclobacterium amurskyense</name>
    <dbReference type="NCBI Taxonomy" id="320787"/>
    <lineage>
        <taxon>Bacteria</taxon>
        <taxon>Pseudomonadati</taxon>
        <taxon>Bacteroidota</taxon>
        <taxon>Cytophagia</taxon>
        <taxon>Cytophagales</taxon>
        <taxon>Cyclobacteriaceae</taxon>
        <taxon>Cyclobacterium</taxon>
    </lineage>
</organism>
<dbReference type="Gene3D" id="3.20.10.10">
    <property type="entry name" value="D-amino Acid Aminotransferase, subunit A, domain 2"/>
    <property type="match status" value="1"/>
</dbReference>
<name>A0A0H4PZQ8_9BACT</name>
<dbReference type="InterPro" id="IPR043132">
    <property type="entry name" value="BCAT-like_C"/>
</dbReference>
<dbReference type="KEGG" id="camu:CA2015_4561"/>
<reference evidence="17 18" key="1">
    <citation type="submission" date="2015-07" db="EMBL/GenBank/DDBJ databases">
        <authorList>
            <person name="Kim K.M."/>
        </authorList>
    </citation>
    <scope>NUCLEOTIDE SEQUENCE [LARGE SCALE GENOMIC DNA]</scope>
    <source>
        <strain evidence="17 18">KCTC 12363</strain>
    </source>
</reference>
<feature type="modified residue" description="N6-(pyridoxal phosphate)lysine" evidence="16">
    <location>
        <position position="209"/>
    </location>
</feature>
<evidence type="ECO:0000256" key="2">
    <source>
        <dbReference type="ARBA" id="ARBA00003109"/>
    </source>
</evidence>
<dbReference type="EC" id="2.6.1.42" evidence="7"/>
<evidence type="ECO:0000313" key="18">
    <source>
        <dbReference type="Proteomes" id="UP000036520"/>
    </source>
</evidence>
<dbReference type="InterPro" id="IPR005786">
    <property type="entry name" value="B_amino_transII"/>
</dbReference>
<comment type="cofactor">
    <cofactor evidence="1">
        <name>pyridoxal 5'-phosphate</name>
        <dbReference type="ChEBI" id="CHEBI:597326"/>
    </cofactor>
</comment>
<dbReference type="PANTHER" id="PTHR11825:SF44">
    <property type="entry name" value="BRANCHED-CHAIN-AMINO-ACID AMINOTRANSFERASE"/>
    <property type="match status" value="1"/>
</dbReference>
<comment type="pathway">
    <text evidence="3">Amino-acid biosynthesis; L-isoleucine biosynthesis; L-isoleucine from 2-oxobutanoate: step 4/4.</text>
</comment>
<dbReference type="InterPro" id="IPR043131">
    <property type="entry name" value="BCAT-like_N"/>
</dbReference>
<evidence type="ECO:0000256" key="8">
    <source>
        <dbReference type="ARBA" id="ARBA00022576"/>
    </source>
</evidence>
<evidence type="ECO:0000256" key="14">
    <source>
        <dbReference type="ARBA" id="ARBA00048798"/>
    </source>
</evidence>
<dbReference type="InterPro" id="IPR036038">
    <property type="entry name" value="Aminotransferase-like"/>
</dbReference>
<proteinExistence type="inferred from homology"/>
<dbReference type="InterPro" id="IPR033939">
    <property type="entry name" value="BCAT_family"/>
</dbReference>
<keyword evidence="12" id="KW-0100">Branched-chain amino acid biosynthesis</keyword>
<evidence type="ECO:0000256" key="5">
    <source>
        <dbReference type="ARBA" id="ARBA00005072"/>
    </source>
</evidence>
<dbReference type="PATRIC" id="fig|320787.5.peg.4997"/>
<accession>A0A0H4PZQ8</accession>
<evidence type="ECO:0000256" key="15">
    <source>
        <dbReference type="ARBA" id="ARBA00049229"/>
    </source>
</evidence>
<dbReference type="AlphaFoldDB" id="A0A0H4PZQ8"/>
<evidence type="ECO:0000256" key="16">
    <source>
        <dbReference type="PIRSR" id="PIRSR006468-1"/>
    </source>
</evidence>
<evidence type="ECO:0000256" key="13">
    <source>
        <dbReference type="ARBA" id="ARBA00048212"/>
    </source>
</evidence>
<evidence type="ECO:0000256" key="11">
    <source>
        <dbReference type="ARBA" id="ARBA00022898"/>
    </source>
</evidence>
<dbReference type="Gene3D" id="3.30.470.10">
    <property type="match status" value="1"/>
</dbReference>
<comment type="similarity">
    <text evidence="6">Belongs to the class-IV pyridoxal-phosphate-dependent aminotransferase family.</text>
</comment>
<dbReference type="PANTHER" id="PTHR11825">
    <property type="entry name" value="SUBGROUP IIII AMINOTRANSFERASE"/>
    <property type="match status" value="1"/>
</dbReference>
<dbReference type="UniPathway" id="UPA00049">
    <property type="reaction ID" value="UER00062"/>
</dbReference>
<dbReference type="NCBIfam" id="NF009897">
    <property type="entry name" value="PRK13357.1"/>
    <property type="match status" value="1"/>
</dbReference>
<keyword evidence="9" id="KW-0028">Amino-acid biosynthesis</keyword>
<dbReference type="CDD" id="cd01557">
    <property type="entry name" value="BCAT_beta_family"/>
    <property type="match status" value="1"/>
</dbReference>
<sequence length="368" mass="41188">MTLAFPFGKNDCQANAFLKELPMMNETITEKPDFDFENFTFGVQATDQMLVAKYENGAWSNFQIGPVKNISLSPLAMCLHYGQTVFEGLKAFKTTDGKINIFRLESHFKRMNRSLERMAMPALPASCFIDGIRELVSKESQWVIDDPEYALYIRPFAIATENKLGVDASHDYLFMVILSPLKAYYNSPLRVVVETNYIRSAKGGAGAAKNGGNYGASLLPQQKAKKEGFDQIIWLDSNEKKYIEESGTMNIMFILNGKTLLTPALSDSILDGITRDSIIKLAPELNLEVEERSIQISEIIDRIASGEQVEGFGVGTAAVISPIKEISYKGDSFETYVQEDAGMYRIKEMLSEIRRGIRPDPFGWSDLV</sequence>
<dbReference type="NCBIfam" id="TIGR01123">
    <property type="entry name" value="ilvE_II"/>
    <property type="match status" value="1"/>
</dbReference>
<keyword evidence="11" id="KW-0663">Pyridoxal phosphate</keyword>
<dbReference type="EMBL" id="CP012040">
    <property type="protein sequence ID" value="AKP53897.1"/>
    <property type="molecule type" value="Genomic_DNA"/>
</dbReference>
<dbReference type="STRING" id="320787.CA2015_4561"/>
<keyword evidence="8 17" id="KW-0032">Aminotransferase</keyword>
<evidence type="ECO:0000256" key="12">
    <source>
        <dbReference type="ARBA" id="ARBA00023304"/>
    </source>
</evidence>
<comment type="pathway">
    <text evidence="5">Amino-acid biosynthesis; L-leucine biosynthesis; L-leucine from 3-methyl-2-oxobutanoate: step 4/4.</text>
</comment>
<dbReference type="Proteomes" id="UP000036520">
    <property type="component" value="Chromosome"/>
</dbReference>
<comment type="pathway">
    <text evidence="4">Amino-acid biosynthesis; L-valine biosynthesis; L-valine from pyruvate: step 4/4.</text>
</comment>
<dbReference type="GO" id="GO:0009099">
    <property type="term" value="P:L-valine biosynthetic process"/>
    <property type="evidence" value="ECO:0007669"/>
    <property type="project" value="UniProtKB-UniPathway"/>
</dbReference>
<evidence type="ECO:0000313" key="17">
    <source>
        <dbReference type="EMBL" id="AKP53897.1"/>
    </source>
</evidence>
<keyword evidence="18" id="KW-1185">Reference proteome</keyword>
<evidence type="ECO:0000256" key="10">
    <source>
        <dbReference type="ARBA" id="ARBA00022679"/>
    </source>
</evidence>
<evidence type="ECO:0000256" key="1">
    <source>
        <dbReference type="ARBA" id="ARBA00001933"/>
    </source>
</evidence>
<dbReference type="GO" id="GO:0004084">
    <property type="term" value="F:branched-chain-amino-acid transaminase activity"/>
    <property type="evidence" value="ECO:0007669"/>
    <property type="project" value="UniProtKB-EC"/>
</dbReference>
<comment type="function">
    <text evidence="2">Acts on leucine, isoleucine and valine.</text>
</comment>
<evidence type="ECO:0000256" key="7">
    <source>
        <dbReference type="ARBA" id="ARBA00013053"/>
    </source>
</evidence>
<protein>
    <recommendedName>
        <fullName evidence="7">branched-chain-amino-acid transaminase</fullName>
        <ecNumber evidence="7">2.6.1.42</ecNumber>
    </recommendedName>
</protein>
<comment type="catalytic activity">
    <reaction evidence="14">
        <text>L-isoleucine + 2-oxoglutarate = (S)-3-methyl-2-oxopentanoate + L-glutamate</text>
        <dbReference type="Rhea" id="RHEA:24801"/>
        <dbReference type="ChEBI" id="CHEBI:16810"/>
        <dbReference type="ChEBI" id="CHEBI:29985"/>
        <dbReference type="ChEBI" id="CHEBI:35146"/>
        <dbReference type="ChEBI" id="CHEBI:58045"/>
        <dbReference type="EC" id="2.6.1.42"/>
    </reaction>
</comment>
<evidence type="ECO:0000256" key="4">
    <source>
        <dbReference type="ARBA" id="ARBA00004931"/>
    </source>
</evidence>
<keyword evidence="10 17" id="KW-0808">Transferase</keyword>
<dbReference type="UniPathway" id="UPA00048">
    <property type="reaction ID" value="UER00073"/>
</dbReference>
<evidence type="ECO:0000256" key="9">
    <source>
        <dbReference type="ARBA" id="ARBA00022605"/>
    </source>
</evidence>
<dbReference type="GO" id="GO:0009098">
    <property type="term" value="P:L-leucine biosynthetic process"/>
    <property type="evidence" value="ECO:0007669"/>
    <property type="project" value="UniProtKB-UniPathway"/>
</dbReference>
<evidence type="ECO:0000256" key="6">
    <source>
        <dbReference type="ARBA" id="ARBA00009320"/>
    </source>
</evidence>
<dbReference type="SUPFAM" id="SSF56752">
    <property type="entry name" value="D-aminoacid aminotransferase-like PLP-dependent enzymes"/>
    <property type="match status" value="1"/>
</dbReference>
<comment type="catalytic activity">
    <reaction evidence="13">
        <text>L-valine + 2-oxoglutarate = 3-methyl-2-oxobutanoate + L-glutamate</text>
        <dbReference type="Rhea" id="RHEA:24813"/>
        <dbReference type="ChEBI" id="CHEBI:11851"/>
        <dbReference type="ChEBI" id="CHEBI:16810"/>
        <dbReference type="ChEBI" id="CHEBI:29985"/>
        <dbReference type="ChEBI" id="CHEBI:57762"/>
        <dbReference type="EC" id="2.6.1.42"/>
    </reaction>
</comment>
<gene>
    <name evidence="17" type="ORF">CA2015_4561</name>
</gene>
<dbReference type="InterPro" id="IPR001544">
    <property type="entry name" value="Aminotrans_IV"/>
</dbReference>